<dbReference type="GO" id="GO:0005576">
    <property type="term" value="C:extracellular region"/>
    <property type="evidence" value="ECO:0007669"/>
    <property type="project" value="UniProtKB-SubCell"/>
</dbReference>
<dbReference type="EMBL" id="JAAEDK010000062">
    <property type="protein sequence ID" value="MBR0661708.1"/>
    <property type="molecule type" value="Genomic_DNA"/>
</dbReference>
<evidence type="ECO:0000256" key="2">
    <source>
        <dbReference type="ARBA" id="ARBA00022525"/>
    </source>
</evidence>
<reference evidence="8" key="3">
    <citation type="journal article" date="2021" name="Syst. Appl. Microbiol.">
        <title>Roseomonas hellenica sp. nov., isolated from roots of wild-growing Alkanna tinctoria.</title>
        <authorList>
            <person name="Rat A."/>
            <person name="Naranjo H.D."/>
            <person name="Lebbe L."/>
            <person name="Cnockaert M."/>
            <person name="Krigas N."/>
            <person name="Grigoriadou K."/>
            <person name="Maloupa E."/>
            <person name="Willems A."/>
        </authorList>
    </citation>
    <scope>NUCLEOTIDE SEQUENCE</scope>
    <source>
        <strain evidence="8">LMG 31161</strain>
    </source>
</reference>
<evidence type="ECO:0000256" key="1">
    <source>
        <dbReference type="ARBA" id="ARBA00004613"/>
    </source>
</evidence>
<dbReference type="GO" id="GO:0006508">
    <property type="term" value="P:proteolysis"/>
    <property type="evidence" value="ECO:0007669"/>
    <property type="project" value="UniProtKB-KW"/>
</dbReference>
<comment type="subcellular location">
    <subcellularLocation>
        <location evidence="1">Secreted</location>
    </subcellularLocation>
</comment>
<evidence type="ECO:0000256" key="4">
    <source>
        <dbReference type="ARBA" id="ARBA00022801"/>
    </source>
</evidence>
<evidence type="ECO:0000256" key="3">
    <source>
        <dbReference type="ARBA" id="ARBA00022670"/>
    </source>
</evidence>
<accession>A0A9X9WMZ8</accession>
<dbReference type="InterPro" id="IPR006473">
    <property type="entry name" value="Peptidase_C58_Yopt"/>
</dbReference>
<dbReference type="SUPFAM" id="SSF54001">
    <property type="entry name" value="Cysteine proteinases"/>
    <property type="match status" value="1"/>
</dbReference>
<evidence type="ECO:0000259" key="7">
    <source>
        <dbReference type="Pfam" id="PF03543"/>
    </source>
</evidence>
<gene>
    <name evidence="9" type="ORF">GWK15_09695</name>
    <name evidence="8" type="ORF">GXW75_20810</name>
</gene>
<evidence type="ECO:0000313" key="10">
    <source>
        <dbReference type="Proteomes" id="UP000746741"/>
    </source>
</evidence>
<reference evidence="9 10" key="2">
    <citation type="submission" date="2020-02" db="EMBL/GenBank/DDBJ databases">
        <authorList>
            <person name="Sun Q."/>
            <person name="Inoue M."/>
        </authorList>
    </citation>
    <scope>NUCLEOTIDE SEQUENCE [LARGE SCALE GENOMIC DNA]</scope>
    <source>
        <strain evidence="9 10">KCTC 22478</strain>
    </source>
</reference>
<dbReference type="Proteomes" id="UP001138708">
    <property type="component" value="Unassembled WGS sequence"/>
</dbReference>
<evidence type="ECO:0000313" key="8">
    <source>
        <dbReference type="EMBL" id="MBR0661708.1"/>
    </source>
</evidence>
<name>A0A9X9WMZ8_9PROT</name>
<comment type="caution">
    <text evidence="8">The sequence shown here is derived from an EMBL/GenBank/DDBJ whole genome shotgun (WGS) entry which is preliminary data.</text>
</comment>
<keyword evidence="2" id="KW-0964">Secreted</keyword>
<keyword evidence="10" id="KW-1185">Reference proteome</keyword>
<dbReference type="CDD" id="cd20498">
    <property type="entry name" value="C58_YopT"/>
    <property type="match status" value="1"/>
</dbReference>
<keyword evidence="4" id="KW-0378">Hydrolase</keyword>
<keyword evidence="6" id="KW-0843">Virulence</keyword>
<dbReference type="AlphaFoldDB" id="A0A9X9WMZ8"/>
<evidence type="ECO:0000313" key="9">
    <source>
        <dbReference type="EMBL" id="NKE17214.1"/>
    </source>
</evidence>
<reference evidence="8" key="1">
    <citation type="submission" date="2020-01" db="EMBL/GenBank/DDBJ databases">
        <authorList>
            <person name="Rat A."/>
        </authorList>
    </citation>
    <scope>NUCLEOTIDE SEQUENCE</scope>
    <source>
        <strain evidence="8">LMG 31161</strain>
    </source>
</reference>
<dbReference type="RefSeq" id="WP_168041079.1">
    <property type="nucleotide sequence ID" value="NZ_JAAEDK010000062.1"/>
</dbReference>
<dbReference type="Proteomes" id="UP000746741">
    <property type="component" value="Unassembled WGS sequence"/>
</dbReference>
<proteinExistence type="predicted"/>
<organism evidence="8 11">
    <name type="scientific">Neoroseomonas oryzicola</name>
    <dbReference type="NCBI Taxonomy" id="535904"/>
    <lineage>
        <taxon>Bacteria</taxon>
        <taxon>Pseudomonadati</taxon>
        <taxon>Pseudomonadota</taxon>
        <taxon>Alphaproteobacteria</taxon>
        <taxon>Acetobacterales</taxon>
        <taxon>Acetobacteraceae</taxon>
        <taxon>Neoroseomonas</taxon>
    </lineage>
</organism>
<dbReference type="InterPro" id="IPR038765">
    <property type="entry name" value="Papain-like_cys_pep_sf"/>
</dbReference>
<dbReference type="Pfam" id="PF03543">
    <property type="entry name" value="Peptidase_C58"/>
    <property type="match status" value="1"/>
</dbReference>
<dbReference type="EMBL" id="JAAVUP010000002">
    <property type="protein sequence ID" value="NKE17214.1"/>
    <property type="molecule type" value="Genomic_DNA"/>
</dbReference>
<dbReference type="InterPro" id="IPR003951">
    <property type="entry name" value="Peptidase_C58"/>
</dbReference>
<protein>
    <recommendedName>
        <fullName evidence="7">Peptidase C58 YopT-type domain-containing protein</fullName>
    </recommendedName>
</protein>
<sequence length="238" mass="26072">MREFVQRIRAAATGVGGACIPFSQCLEPTATLIRTLPATAGGICQALCAKWIAEHANERSVWNWLCTPGTMNVRPAMIANLMINFAEGVAAPGSAAANATVRRGAGQGDMLFQDVVTEKYLALHGVVRRGLARARMTRLHASRGSPVMGARIARDLDPDQWNGQNFYVLVSVLGPGGGHALCVHVGSKDVSFFDPNFGEFYFDTRAKFKAFMRDFWRISAYRDAFDAYYMLDFGRKPG</sequence>
<keyword evidence="3" id="KW-0645">Protease</keyword>
<evidence type="ECO:0000313" key="11">
    <source>
        <dbReference type="Proteomes" id="UP001138708"/>
    </source>
</evidence>
<keyword evidence="5" id="KW-0788">Thiol protease</keyword>
<dbReference type="PRINTS" id="PR01376">
    <property type="entry name" value="BACSURFANTGN"/>
</dbReference>
<feature type="domain" description="Peptidase C58 YopT-type" evidence="7">
    <location>
        <begin position="38"/>
        <end position="223"/>
    </location>
</feature>
<dbReference type="GO" id="GO:0004197">
    <property type="term" value="F:cysteine-type endopeptidase activity"/>
    <property type="evidence" value="ECO:0007669"/>
    <property type="project" value="InterPro"/>
</dbReference>
<dbReference type="Gene3D" id="3.90.70.20">
    <property type="match status" value="1"/>
</dbReference>
<evidence type="ECO:0000256" key="5">
    <source>
        <dbReference type="ARBA" id="ARBA00022807"/>
    </source>
</evidence>
<evidence type="ECO:0000256" key="6">
    <source>
        <dbReference type="ARBA" id="ARBA00023026"/>
    </source>
</evidence>